<evidence type="ECO:0000256" key="2">
    <source>
        <dbReference type="ARBA" id="ARBA00023108"/>
    </source>
</evidence>
<dbReference type="InParanoid" id="A0A0P9APF8"/>
<evidence type="ECO:0000256" key="1">
    <source>
        <dbReference type="ARBA" id="ARBA00022729"/>
    </source>
</evidence>
<keyword evidence="2" id="KW-0090">Biological rhythms</keyword>
<evidence type="ECO:0000256" key="4">
    <source>
        <dbReference type="SAM" id="SignalP"/>
    </source>
</evidence>
<dbReference type="GO" id="GO:0007623">
    <property type="term" value="P:circadian rhythm"/>
    <property type="evidence" value="ECO:0007669"/>
    <property type="project" value="UniProtKB-ARBA"/>
</dbReference>
<sequence>MLCYSKTVDMSQQWPSNCIRHLIHIVVIFLFATHLAHASSQIDVDEDLKHMLGRCRGTDEDYNECMRQVFNDLRAYFTTGVPDYNIKPFDPHRCGYVELRRGDSQGLGSFRLILRNVSEYGWARSEVTKFHADPEDQRIVYAQYFPEKSLEGEYQFVGKMLGTEITRKGHWNLTLFDYSQTTSVRRIGEPGSLIKVHVEVDRIGGMELHVGNLLQGQPLNQLADGVINSMWQLGLPFLKPMINELVSTAFTDIFNESFRHFPLEKFLGTSHSYSF</sequence>
<dbReference type="InterPro" id="IPR010562">
    <property type="entry name" value="Haemolymph_juvenile_hormone-bd"/>
</dbReference>
<reference evidence="5 6" key="1">
    <citation type="journal article" date="2007" name="Nature">
        <title>Evolution of genes and genomes on the Drosophila phylogeny.</title>
        <authorList>
            <consortium name="Drosophila 12 Genomes Consortium"/>
            <person name="Clark A.G."/>
            <person name="Eisen M.B."/>
            <person name="Smith D.R."/>
            <person name="Bergman C.M."/>
            <person name="Oliver B."/>
            <person name="Markow T.A."/>
            <person name="Kaufman T.C."/>
            <person name="Kellis M."/>
            <person name="Gelbart W."/>
            <person name="Iyer V.N."/>
            <person name="Pollard D.A."/>
            <person name="Sackton T.B."/>
            <person name="Larracuente A.M."/>
            <person name="Singh N.D."/>
            <person name="Abad J.P."/>
            <person name="Abt D.N."/>
            <person name="Adryan B."/>
            <person name="Aguade M."/>
            <person name="Akashi H."/>
            <person name="Anderson W.W."/>
            <person name="Aquadro C.F."/>
            <person name="Ardell D.H."/>
            <person name="Arguello R."/>
            <person name="Artieri C.G."/>
            <person name="Barbash D.A."/>
            <person name="Barker D."/>
            <person name="Barsanti P."/>
            <person name="Batterham P."/>
            <person name="Batzoglou S."/>
            <person name="Begun D."/>
            <person name="Bhutkar A."/>
            <person name="Blanco E."/>
            <person name="Bosak S.A."/>
            <person name="Bradley R.K."/>
            <person name="Brand A.D."/>
            <person name="Brent M.R."/>
            <person name="Brooks A.N."/>
            <person name="Brown R.H."/>
            <person name="Butlin R.K."/>
            <person name="Caggese C."/>
            <person name="Calvi B.R."/>
            <person name="Bernardo de Carvalho A."/>
            <person name="Caspi A."/>
            <person name="Castrezana S."/>
            <person name="Celniker S.E."/>
            <person name="Chang J.L."/>
            <person name="Chapple C."/>
            <person name="Chatterji S."/>
            <person name="Chinwalla A."/>
            <person name="Civetta A."/>
            <person name="Clifton S.W."/>
            <person name="Comeron J.M."/>
            <person name="Costello J.C."/>
            <person name="Coyne J.A."/>
            <person name="Daub J."/>
            <person name="David R.G."/>
            <person name="Delcher A.L."/>
            <person name="Delehaunty K."/>
            <person name="Do C.B."/>
            <person name="Ebling H."/>
            <person name="Edwards K."/>
            <person name="Eickbush T."/>
            <person name="Evans J.D."/>
            <person name="Filipski A."/>
            <person name="Findeiss S."/>
            <person name="Freyhult E."/>
            <person name="Fulton L."/>
            <person name="Fulton R."/>
            <person name="Garcia A.C."/>
            <person name="Gardiner A."/>
            <person name="Garfield D.A."/>
            <person name="Garvin B.E."/>
            <person name="Gibson G."/>
            <person name="Gilbert D."/>
            <person name="Gnerre S."/>
            <person name="Godfrey J."/>
            <person name="Good R."/>
            <person name="Gotea V."/>
            <person name="Gravely B."/>
            <person name="Greenberg A.J."/>
            <person name="Griffiths-Jones S."/>
            <person name="Gross S."/>
            <person name="Guigo R."/>
            <person name="Gustafson E.A."/>
            <person name="Haerty W."/>
            <person name="Hahn M.W."/>
            <person name="Halligan D.L."/>
            <person name="Halpern A.L."/>
            <person name="Halter G.M."/>
            <person name="Han M.V."/>
            <person name="Heger A."/>
            <person name="Hillier L."/>
            <person name="Hinrichs A.S."/>
            <person name="Holmes I."/>
            <person name="Hoskins R.A."/>
            <person name="Hubisz M.J."/>
            <person name="Hultmark D."/>
            <person name="Huntley M.A."/>
            <person name="Jaffe D.B."/>
            <person name="Jagadeeshan S."/>
            <person name="Jeck W.R."/>
            <person name="Johnson J."/>
            <person name="Jones C.D."/>
            <person name="Jordan W.C."/>
            <person name="Karpen G.H."/>
            <person name="Kataoka E."/>
            <person name="Keightley P.D."/>
            <person name="Kheradpour P."/>
            <person name="Kirkness E.F."/>
            <person name="Koerich L.B."/>
            <person name="Kristiansen K."/>
            <person name="Kudrna D."/>
            <person name="Kulathinal R.J."/>
            <person name="Kumar S."/>
            <person name="Kwok R."/>
            <person name="Lander E."/>
            <person name="Langley C.H."/>
            <person name="Lapoint R."/>
            <person name="Lazzaro B.P."/>
            <person name="Lee S.J."/>
            <person name="Levesque L."/>
            <person name="Li R."/>
            <person name="Lin C.F."/>
            <person name="Lin M.F."/>
            <person name="Lindblad-Toh K."/>
            <person name="Llopart A."/>
            <person name="Long M."/>
            <person name="Low L."/>
            <person name="Lozovsky E."/>
            <person name="Lu J."/>
            <person name="Luo M."/>
            <person name="Machado C.A."/>
            <person name="Makalowski W."/>
            <person name="Marzo M."/>
            <person name="Matsuda M."/>
            <person name="Matzkin L."/>
            <person name="McAllister B."/>
            <person name="McBride C.S."/>
            <person name="McKernan B."/>
            <person name="McKernan K."/>
            <person name="Mendez-Lago M."/>
            <person name="Minx P."/>
            <person name="Mollenhauer M.U."/>
            <person name="Montooth K."/>
            <person name="Mount S.M."/>
            <person name="Mu X."/>
            <person name="Myers E."/>
            <person name="Negre B."/>
            <person name="Newfeld S."/>
            <person name="Nielsen R."/>
            <person name="Noor M.A."/>
            <person name="O'Grady P."/>
            <person name="Pachter L."/>
            <person name="Papaceit M."/>
            <person name="Parisi M.J."/>
            <person name="Parisi M."/>
            <person name="Parts L."/>
            <person name="Pedersen J.S."/>
            <person name="Pesole G."/>
            <person name="Phillippy A.M."/>
            <person name="Ponting C.P."/>
            <person name="Pop M."/>
            <person name="Porcelli D."/>
            <person name="Powell J.R."/>
            <person name="Prohaska S."/>
            <person name="Pruitt K."/>
            <person name="Puig M."/>
            <person name="Quesneville H."/>
            <person name="Ram K.R."/>
            <person name="Rand D."/>
            <person name="Rasmussen M.D."/>
            <person name="Reed L.K."/>
            <person name="Reenan R."/>
            <person name="Reily A."/>
            <person name="Remington K.A."/>
            <person name="Rieger T.T."/>
            <person name="Ritchie M.G."/>
            <person name="Robin C."/>
            <person name="Rogers Y.H."/>
            <person name="Rohde C."/>
            <person name="Rozas J."/>
            <person name="Rubenfield M.J."/>
            <person name="Ruiz A."/>
            <person name="Russo S."/>
            <person name="Salzberg S.L."/>
            <person name="Sanchez-Gracia A."/>
            <person name="Saranga D.J."/>
            <person name="Sato H."/>
            <person name="Schaeffer S.W."/>
            <person name="Schatz M.C."/>
            <person name="Schlenke T."/>
            <person name="Schwartz R."/>
            <person name="Segarra C."/>
            <person name="Singh R.S."/>
            <person name="Sirot L."/>
            <person name="Sirota M."/>
            <person name="Sisneros N.B."/>
            <person name="Smith C.D."/>
            <person name="Smith T.F."/>
            <person name="Spieth J."/>
            <person name="Stage D.E."/>
            <person name="Stark A."/>
            <person name="Stephan W."/>
            <person name="Strausberg R.L."/>
            <person name="Strempel S."/>
            <person name="Sturgill D."/>
            <person name="Sutton G."/>
            <person name="Sutton G.G."/>
            <person name="Tao W."/>
            <person name="Teichmann S."/>
            <person name="Tobari Y.N."/>
            <person name="Tomimura Y."/>
            <person name="Tsolas J.M."/>
            <person name="Valente V.L."/>
            <person name="Venter E."/>
            <person name="Venter J.C."/>
            <person name="Vicario S."/>
            <person name="Vieira F.G."/>
            <person name="Vilella A.J."/>
            <person name="Villasante A."/>
            <person name="Walenz B."/>
            <person name="Wang J."/>
            <person name="Wasserman M."/>
            <person name="Watts T."/>
            <person name="Wilson D."/>
            <person name="Wilson R.K."/>
            <person name="Wing R.A."/>
            <person name="Wolfner M.F."/>
            <person name="Wong A."/>
            <person name="Wong G.K."/>
            <person name="Wu C.I."/>
            <person name="Wu G."/>
            <person name="Yamamoto D."/>
            <person name="Yang H.P."/>
            <person name="Yang S.P."/>
            <person name="Yorke J.A."/>
            <person name="Yoshida K."/>
            <person name="Zdobnov E."/>
            <person name="Zhang P."/>
            <person name="Zhang Y."/>
            <person name="Zimin A.V."/>
            <person name="Baldwin J."/>
            <person name="Abdouelleil A."/>
            <person name="Abdulkadir J."/>
            <person name="Abebe A."/>
            <person name="Abera B."/>
            <person name="Abreu J."/>
            <person name="Acer S.C."/>
            <person name="Aftuck L."/>
            <person name="Alexander A."/>
            <person name="An P."/>
            <person name="Anderson E."/>
            <person name="Anderson S."/>
            <person name="Arachi H."/>
            <person name="Azer M."/>
            <person name="Bachantsang P."/>
            <person name="Barry A."/>
            <person name="Bayul T."/>
            <person name="Berlin A."/>
            <person name="Bessette D."/>
            <person name="Bloom T."/>
            <person name="Blye J."/>
            <person name="Boguslavskiy L."/>
            <person name="Bonnet C."/>
            <person name="Boukhgalter B."/>
            <person name="Bourzgui I."/>
            <person name="Brown A."/>
            <person name="Cahill P."/>
            <person name="Channer S."/>
            <person name="Cheshatsang Y."/>
            <person name="Chuda L."/>
            <person name="Citroen M."/>
            <person name="Collymore A."/>
            <person name="Cooke P."/>
            <person name="Costello M."/>
            <person name="D'Aco K."/>
            <person name="Daza R."/>
            <person name="De Haan G."/>
            <person name="DeGray S."/>
            <person name="DeMaso C."/>
            <person name="Dhargay N."/>
            <person name="Dooley K."/>
            <person name="Dooley E."/>
            <person name="Doricent M."/>
            <person name="Dorje P."/>
            <person name="Dorjee K."/>
            <person name="Dupes A."/>
            <person name="Elong R."/>
            <person name="Falk J."/>
            <person name="Farina A."/>
            <person name="Faro S."/>
            <person name="Ferguson D."/>
            <person name="Fisher S."/>
            <person name="Foley C.D."/>
            <person name="Franke A."/>
            <person name="Friedrich D."/>
            <person name="Gadbois L."/>
            <person name="Gearin G."/>
            <person name="Gearin C.R."/>
            <person name="Giannoukos G."/>
            <person name="Goode T."/>
            <person name="Graham J."/>
            <person name="Grandbois E."/>
            <person name="Grewal S."/>
            <person name="Gyaltsen K."/>
            <person name="Hafez N."/>
            <person name="Hagos B."/>
            <person name="Hall J."/>
            <person name="Henson C."/>
            <person name="Hollinger A."/>
            <person name="Honan T."/>
            <person name="Huard M.D."/>
            <person name="Hughes L."/>
            <person name="Hurhula B."/>
            <person name="Husby M.E."/>
            <person name="Kamat A."/>
            <person name="Kanga B."/>
            <person name="Kashin S."/>
            <person name="Khazanovich D."/>
            <person name="Kisner P."/>
            <person name="Lance K."/>
            <person name="Lara M."/>
            <person name="Lee W."/>
            <person name="Lennon N."/>
            <person name="Letendre F."/>
            <person name="LeVine R."/>
            <person name="Lipovsky A."/>
            <person name="Liu X."/>
            <person name="Liu J."/>
            <person name="Liu S."/>
            <person name="Lokyitsang T."/>
            <person name="Lokyitsang Y."/>
            <person name="Lubonja R."/>
            <person name="Lui A."/>
            <person name="MacDonald P."/>
            <person name="Magnisalis V."/>
            <person name="Maru K."/>
            <person name="Matthews C."/>
            <person name="McCusker W."/>
            <person name="McDonough S."/>
            <person name="Mehta T."/>
            <person name="Meldrim J."/>
            <person name="Meneus L."/>
            <person name="Mihai O."/>
            <person name="Mihalev A."/>
            <person name="Mihova T."/>
            <person name="Mittelman R."/>
            <person name="Mlenga V."/>
            <person name="Montmayeur A."/>
            <person name="Mulrain L."/>
            <person name="Navidi A."/>
            <person name="Naylor J."/>
            <person name="Negash T."/>
            <person name="Nguyen T."/>
            <person name="Nguyen N."/>
            <person name="Nicol R."/>
            <person name="Norbu C."/>
            <person name="Norbu N."/>
            <person name="Novod N."/>
            <person name="O'Neill B."/>
            <person name="Osman S."/>
            <person name="Markiewicz E."/>
            <person name="Oyono O.L."/>
            <person name="Patti C."/>
            <person name="Phunkhang P."/>
            <person name="Pierre F."/>
            <person name="Priest M."/>
            <person name="Raghuraman S."/>
            <person name="Rege F."/>
            <person name="Reyes R."/>
            <person name="Rise C."/>
            <person name="Rogov P."/>
            <person name="Ross K."/>
            <person name="Ryan E."/>
            <person name="Settipalli S."/>
            <person name="Shea T."/>
            <person name="Sherpa N."/>
            <person name="Shi L."/>
            <person name="Shih D."/>
            <person name="Sparrow T."/>
            <person name="Spaulding J."/>
            <person name="Stalker J."/>
            <person name="Stange-Thomann N."/>
            <person name="Stavropoulos S."/>
            <person name="Stone C."/>
            <person name="Strader C."/>
            <person name="Tesfaye S."/>
            <person name="Thomson T."/>
            <person name="Thoulutsang Y."/>
            <person name="Thoulutsang D."/>
            <person name="Topham K."/>
            <person name="Topping I."/>
            <person name="Tsamla T."/>
            <person name="Vassiliev H."/>
            <person name="Vo A."/>
            <person name="Wangchuk T."/>
            <person name="Wangdi T."/>
            <person name="Weiand M."/>
            <person name="Wilkinson J."/>
            <person name="Wilson A."/>
            <person name="Yadav S."/>
            <person name="Young G."/>
            <person name="Yu Q."/>
            <person name="Zembek L."/>
            <person name="Zhong D."/>
            <person name="Zimmer A."/>
            <person name="Zwirko Z."/>
            <person name="Jaffe D.B."/>
            <person name="Alvarez P."/>
            <person name="Brockman W."/>
            <person name="Butler J."/>
            <person name="Chin C."/>
            <person name="Gnerre S."/>
            <person name="Grabherr M."/>
            <person name="Kleber M."/>
            <person name="Mauceli E."/>
            <person name="MacCallum I."/>
        </authorList>
    </citation>
    <scope>NUCLEOTIDE SEQUENCE [LARGE SCALE GENOMIC DNA]</scope>
    <source>
        <strain evidence="6">Tucson 14024-0371.13</strain>
    </source>
</reference>
<feature type="chain" id="PRO_5006155265" evidence="4">
    <location>
        <begin position="39"/>
        <end position="275"/>
    </location>
</feature>
<dbReference type="Gene3D" id="3.15.10.30">
    <property type="entry name" value="Haemolymph juvenile hormone binding protein"/>
    <property type="match status" value="1"/>
</dbReference>
<dbReference type="Pfam" id="PF06585">
    <property type="entry name" value="JHBP"/>
    <property type="match status" value="1"/>
</dbReference>
<dbReference type="GO" id="GO:0005615">
    <property type="term" value="C:extracellular space"/>
    <property type="evidence" value="ECO:0007669"/>
    <property type="project" value="TreeGrafter"/>
</dbReference>
<dbReference type="FunCoup" id="A0A0P9APF8">
    <property type="interactions" value="78"/>
</dbReference>
<comment type="similarity">
    <text evidence="3">Belongs to the TO family.</text>
</comment>
<dbReference type="FunFam" id="3.15.10.30:FF:000001">
    <property type="entry name" value="Takeout-like protein 1"/>
    <property type="match status" value="1"/>
</dbReference>
<dbReference type="AlphaFoldDB" id="A0A0P9APF8"/>
<protein>
    <submittedName>
        <fullName evidence="5">Uncharacterized protein, isoform B</fullName>
    </submittedName>
</protein>
<accession>A0A0P9APF8</accession>
<organism evidence="5 6">
    <name type="scientific">Drosophila ananassae</name>
    <name type="common">Fruit fly</name>
    <dbReference type="NCBI Taxonomy" id="7217"/>
    <lineage>
        <taxon>Eukaryota</taxon>
        <taxon>Metazoa</taxon>
        <taxon>Ecdysozoa</taxon>
        <taxon>Arthropoda</taxon>
        <taxon>Hexapoda</taxon>
        <taxon>Insecta</taxon>
        <taxon>Pterygota</taxon>
        <taxon>Neoptera</taxon>
        <taxon>Endopterygota</taxon>
        <taxon>Diptera</taxon>
        <taxon>Brachycera</taxon>
        <taxon>Muscomorpha</taxon>
        <taxon>Ephydroidea</taxon>
        <taxon>Drosophilidae</taxon>
        <taxon>Drosophila</taxon>
        <taxon>Sophophora</taxon>
    </lineage>
</organism>
<keyword evidence="6" id="KW-1185">Reference proteome</keyword>
<dbReference type="SMART" id="SM00700">
    <property type="entry name" value="JHBP"/>
    <property type="match status" value="1"/>
</dbReference>
<feature type="signal peptide" evidence="4">
    <location>
        <begin position="1"/>
        <end position="38"/>
    </location>
</feature>
<evidence type="ECO:0000313" key="6">
    <source>
        <dbReference type="Proteomes" id="UP000007801"/>
    </source>
</evidence>
<dbReference type="SMR" id="A0A0P9APF8"/>
<dbReference type="PANTHER" id="PTHR11008:SF15">
    <property type="entry name" value="CIRCADIAN CLOCK-CONTROLLED PROTEIN"/>
    <property type="match status" value="1"/>
</dbReference>
<dbReference type="EMBL" id="CH902617">
    <property type="protein sequence ID" value="KPU79563.1"/>
    <property type="molecule type" value="Genomic_DNA"/>
</dbReference>
<keyword evidence="1 4" id="KW-0732">Signal</keyword>
<name>A0A0P9APF8_DROAN</name>
<dbReference type="STRING" id="7217.A0A0P9APF8"/>
<evidence type="ECO:0000256" key="3">
    <source>
        <dbReference type="ARBA" id="ARBA00060902"/>
    </source>
</evidence>
<dbReference type="PANTHER" id="PTHR11008">
    <property type="entry name" value="PROTEIN TAKEOUT-LIKE PROTEIN"/>
    <property type="match status" value="1"/>
</dbReference>
<proteinExistence type="inferred from homology"/>
<evidence type="ECO:0000313" key="5">
    <source>
        <dbReference type="EMBL" id="KPU79563.1"/>
    </source>
</evidence>
<gene>
    <name evidence="5" type="primary">Dana\GF17181</name>
    <name evidence="5" type="synonym">dana_GLEANR_18445</name>
    <name evidence="5" type="ORF">GF17181</name>
</gene>
<dbReference type="OrthoDB" id="8183816at2759"/>
<dbReference type="InterPro" id="IPR038606">
    <property type="entry name" value="To_sf"/>
</dbReference>
<dbReference type="Proteomes" id="UP000007801">
    <property type="component" value="Unassembled WGS sequence"/>
</dbReference>